<gene>
    <name evidence="8" type="ORF">CVLEPA_LOCUS26369</name>
</gene>
<evidence type="ECO:0000256" key="6">
    <source>
        <dbReference type="SAM" id="MobiDB-lite"/>
    </source>
</evidence>
<feature type="region of interest" description="Disordered" evidence="6">
    <location>
        <begin position="1"/>
        <end position="26"/>
    </location>
</feature>
<dbReference type="Pfam" id="PF00010">
    <property type="entry name" value="HLH"/>
    <property type="match status" value="1"/>
</dbReference>
<comment type="caution">
    <text evidence="8">The sequence shown here is derived from an EMBL/GenBank/DDBJ whole genome shotgun (WGS) entry which is preliminary data.</text>
</comment>
<dbReference type="EMBL" id="CAWYQH010000130">
    <property type="protein sequence ID" value="CAK8693039.1"/>
    <property type="molecule type" value="Genomic_DNA"/>
</dbReference>
<evidence type="ECO:0000313" key="8">
    <source>
        <dbReference type="EMBL" id="CAK8693039.1"/>
    </source>
</evidence>
<name>A0ABP0GMS4_CLALP</name>
<sequence length="325" mass="35928">MDITLDQALDNSDKHQDSLEDDGSNDLMQEVHVGDGLSHEEQQQLAGDVSGQQSGLQTYQFRSGDNSQVTYRVVQVGGSDENQQATLSIVSTNGIQNILTPGATGTPQVAIVTNPFNETGESSSSNTVSDTQGAKFAYFPSSGGASSSQELSSQGDSAEQQGVAQGQFYVMMSPQDMLQTTQSSKHPLAPRSQFVQKMDPTRGGVVVRDTTRRVQHNEVERRRRDKINNWIMKLSKLVPDCQGDHSKQGQSKGGILAKTCEYISELQQLNQQYEDSLKEMERMQLDHEMIRIQLEEKKQENLILHQTLRNHGLQVDIKSVSSTAQ</sequence>
<dbReference type="Gene3D" id="4.10.280.10">
    <property type="entry name" value="Helix-loop-helix DNA-binding domain"/>
    <property type="match status" value="1"/>
</dbReference>
<evidence type="ECO:0000259" key="7">
    <source>
        <dbReference type="PROSITE" id="PS50888"/>
    </source>
</evidence>
<dbReference type="Proteomes" id="UP001642483">
    <property type="component" value="Unassembled WGS sequence"/>
</dbReference>
<dbReference type="PROSITE" id="PS50888">
    <property type="entry name" value="BHLH"/>
    <property type="match status" value="1"/>
</dbReference>
<feature type="domain" description="BHLH" evidence="7">
    <location>
        <begin position="211"/>
        <end position="266"/>
    </location>
</feature>
<reference evidence="8 9" key="1">
    <citation type="submission" date="2024-02" db="EMBL/GenBank/DDBJ databases">
        <authorList>
            <person name="Daric V."/>
            <person name="Darras S."/>
        </authorList>
    </citation>
    <scope>NUCLEOTIDE SEQUENCE [LARGE SCALE GENOMIC DNA]</scope>
</reference>
<dbReference type="InterPro" id="IPR011598">
    <property type="entry name" value="bHLH_dom"/>
</dbReference>
<feature type="compositionally biased region" description="Low complexity" evidence="6">
    <location>
        <begin position="141"/>
        <end position="158"/>
    </location>
</feature>
<dbReference type="SUPFAM" id="SSF47459">
    <property type="entry name" value="HLH, helix-loop-helix DNA-binding domain"/>
    <property type="match status" value="1"/>
</dbReference>
<evidence type="ECO:0000256" key="4">
    <source>
        <dbReference type="ARBA" id="ARBA00023242"/>
    </source>
</evidence>
<dbReference type="InterPro" id="IPR051732">
    <property type="entry name" value="USF"/>
</dbReference>
<evidence type="ECO:0000256" key="1">
    <source>
        <dbReference type="ARBA" id="ARBA00004123"/>
    </source>
</evidence>
<organism evidence="8 9">
    <name type="scientific">Clavelina lepadiformis</name>
    <name type="common">Light-bulb sea squirt</name>
    <name type="synonym">Ascidia lepadiformis</name>
    <dbReference type="NCBI Taxonomy" id="159417"/>
    <lineage>
        <taxon>Eukaryota</taxon>
        <taxon>Metazoa</taxon>
        <taxon>Chordata</taxon>
        <taxon>Tunicata</taxon>
        <taxon>Ascidiacea</taxon>
        <taxon>Aplousobranchia</taxon>
        <taxon>Clavelinidae</taxon>
        <taxon>Clavelina</taxon>
    </lineage>
</organism>
<protein>
    <recommendedName>
        <fullName evidence="7">BHLH domain-containing protein</fullName>
    </recommendedName>
</protein>
<keyword evidence="9" id="KW-1185">Reference proteome</keyword>
<keyword evidence="3" id="KW-0804">Transcription</keyword>
<accession>A0ABP0GMS4</accession>
<keyword evidence="4" id="KW-0539">Nucleus</keyword>
<evidence type="ECO:0000256" key="2">
    <source>
        <dbReference type="ARBA" id="ARBA00023015"/>
    </source>
</evidence>
<comment type="subcellular location">
    <subcellularLocation>
        <location evidence="1">Nucleus</location>
    </subcellularLocation>
</comment>
<evidence type="ECO:0000256" key="3">
    <source>
        <dbReference type="ARBA" id="ARBA00023163"/>
    </source>
</evidence>
<evidence type="ECO:0000256" key="5">
    <source>
        <dbReference type="SAM" id="Coils"/>
    </source>
</evidence>
<dbReference type="PANTHER" id="PTHR46117">
    <property type="entry name" value="FI24210P1"/>
    <property type="match status" value="1"/>
</dbReference>
<feature type="compositionally biased region" description="Polar residues" evidence="6">
    <location>
        <begin position="117"/>
        <end position="132"/>
    </location>
</feature>
<dbReference type="CDD" id="cd11396">
    <property type="entry name" value="bHLHzip_USF"/>
    <property type="match status" value="1"/>
</dbReference>
<dbReference type="InterPro" id="IPR036638">
    <property type="entry name" value="HLH_DNA-bd_sf"/>
</dbReference>
<feature type="coiled-coil region" evidence="5">
    <location>
        <begin position="263"/>
        <end position="300"/>
    </location>
</feature>
<proteinExistence type="predicted"/>
<evidence type="ECO:0000313" key="9">
    <source>
        <dbReference type="Proteomes" id="UP001642483"/>
    </source>
</evidence>
<keyword evidence="2" id="KW-0805">Transcription regulation</keyword>
<dbReference type="SMART" id="SM00353">
    <property type="entry name" value="HLH"/>
    <property type="match status" value="1"/>
</dbReference>
<keyword evidence="5" id="KW-0175">Coiled coil</keyword>
<dbReference type="PANTHER" id="PTHR46117:SF3">
    <property type="entry name" value="FI24210P1"/>
    <property type="match status" value="1"/>
</dbReference>
<feature type="region of interest" description="Disordered" evidence="6">
    <location>
        <begin position="117"/>
        <end position="160"/>
    </location>
</feature>